<dbReference type="OrthoDB" id="2445244at2759"/>
<sequence>MPFTSDRKNLIREIEMTILLADNDDDEETKFEHLTSDESKSTFRTTRQGVSAPVGLLQGHSVFQNKSTCNQLDPAWQIAVTLARFGGGGNGSSIMSKQVLTGLATGTINKYTERVITALMSVKHEWIQWPDKLRRQEISDVLSLEGFPGCIGFVDGTTIPFAQKPALNGETYFDRKKR</sequence>
<accession>A0A086TLT2</accession>
<organism evidence="1 2">
    <name type="scientific">Podila verticillata NRRL 6337</name>
    <dbReference type="NCBI Taxonomy" id="1069443"/>
    <lineage>
        <taxon>Eukaryota</taxon>
        <taxon>Fungi</taxon>
        <taxon>Fungi incertae sedis</taxon>
        <taxon>Mucoromycota</taxon>
        <taxon>Mortierellomycotina</taxon>
        <taxon>Mortierellomycetes</taxon>
        <taxon>Mortierellales</taxon>
        <taxon>Mortierellaceae</taxon>
        <taxon>Podila</taxon>
    </lineage>
</organism>
<name>A0A086TLT2_9FUNG</name>
<evidence type="ECO:0000313" key="1">
    <source>
        <dbReference type="EMBL" id="KFH62909.1"/>
    </source>
</evidence>
<evidence type="ECO:0008006" key="3">
    <source>
        <dbReference type="Google" id="ProtNLM"/>
    </source>
</evidence>
<evidence type="ECO:0000313" key="2">
    <source>
        <dbReference type="Proteomes" id="UP000243308"/>
    </source>
</evidence>
<protein>
    <recommendedName>
        <fullName evidence="3">DDE Tnp4 domain-containing protein</fullName>
    </recommendedName>
</protein>
<dbReference type="AlphaFoldDB" id="A0A086TLT2"/>
<reference evidence="1 2" key="1">
    <citation type="submission" date="2011-02" db="EMBL/GenBank/DDBJ databases">
        <title>The Genome Sequence of Mortierella verticillata NRRL 6337.</title>
        <authorList>
            <consortium name="The Broad Institute Genome Sequencing Platform"/>
            <person name="Russ C."/>
            <person name="Cuomo C."/>
            <person name="Burger G."/>
            <person name="Gray M.W."/>
            <person name="Holland P.W.H."/>
            <person name="King N."/>
            <person name="Lang F.B.F."/>
            <person name="Roger A.J."/>
            <person name="Ruiz-Trillo I."/>
            <person name="Young S.K."/>
            <person name="Zeng Q."/>
            <person name="Gargeya S."/>
            <person name="Alvarado L."/>
            <person name="Berlin A."/>
            <person name="Chapman S.B."/>
            <person name="Chen Z."/>
            <person name="Freedman E."/>
            <person name="Gellesch M."/>
            <person name="Goldberg J."/>
            <person name="Griggs A."/>
            <person name="Gujja S."/>
            <person name="Heilman E."/>
            <person name="Heiman D."/>
            <person name="Howarth C."/>
            <person name="Mehta T."/>
            <person name="Neiman D."/>
            <person name="Pearson M."/>
            <person name="Roberts A."/>
            <person name="Saif S."/>
            <person name="Shea T."/>
            <person name="Shenoy N."/>
            <person name="Sisk P."/>
            <person name="Stolte C."/>
            <person name="Sykes S."/>
            <person name="White J."/>
            <person name="Yandava C."/>
            <person name="Haas B."/>
            <person name="Nusbaum C."/>
            <person name="Birren B."/>
        </authorList>
    </citation>
    <scope>NUCLEOTIDE SEQUENCE [LARGE SCALE GENOMIC DNA]</scope>
    <source>
        <strain evidence="1 2">NRRL 6337</strain>
    </source>
</reference>
<dbReference type="EMBL" id="KN042430">
    <property type="protein sequence ID" value="KFH62909.1"/>
    <property type="molecule type" value="Genomic_DNA"/>
</dbReference>
<dbReference type="Proteomes" id="UP000243308">
    <property type="component" value="Unassembled WGS sequence"/>
</dbReference>
<gene>
    <name evidence="1" type="ORF">MVEG_11433</name>
</gene>
<keyword evidence="2" id="KW-1185">Reference proteome</keyword>
<proteinExistence type="predicted"/>